<dbReference type="InterPro" id="IPR011009">
    <property type="entry name" value="Kinase-like_dom_sf"/>
</dbReference>
<comment type="catalytic activity">
    <reaction evidence="19">
        <text>L-threonyl-[protein] + ATP = O-phospho-L-threonyl-[protein] + ADP + H(+)</text>
        <dbReference type="Rhea" id="RHEA:46608"/>
        <dbReference type="Rhea" id="RHEA-COMP:11060"/>
        <dbReference type="Rhea" id="RHEA-COMP:11605"/>
        <dbReference type="ChEBI" id="CHEBI:15378"/>
        <dbReference type="ChEBI" id="CHEBI:30013"/>
        <dbReference type="ChEBI" id="CHEBI:30616"/>
        <dbReference type="ChEBI" id="CHEBI:61977"/>
        <dbReference type="ChEBI" id="CHEBI:456216"/>
        <dbReference type="EC" id="2.7.11.1"/>
    </reaction>
</comment>
<evidence type="ECO:0000256" key="12">
    <source>
        <dbReference type="ARBA" id="ARBA00022840"/>
    </source>
</evidence>
<dbReference type="GO" id="GO:0005737">
    <property type="term" value="C:cytoplasm"/>
    <property type="evidence" value="ECO:0007669"/>
    <property type="project" value="UniProtKB-ARBA"/>
</dbReference>
<dbReference type="Gene3D" id="1.10.510.10">
    <property type="entry name" value="Transferase(Phosphotransferase) domain 1"/>
    <property type="match status" value="1"/>
</dbReference>
<keyword evidence="12 21" id="KW-0067">ATP-binding</keyword>
<evidence type="ECO:0000256" key="21">
    <source>
        <dbReference type="PROSITE-ProRule" id="PRU00782"/>
    </source>
</evidence>
<comment type="similarity">
    <text evidence="3">In the C-terminal section; belongs to the TRAFAC class myosin-kinesin ATPase superfamily. Myosin family.</text>
</comment>
<dbReference type="GO" id="GO:0003779">
    <property type="term" value="F:actin binding"/>
    <property type="evidence" value="ECO:0007669"/>
    <property type="project" value="UniProtKB-KW"/>
</dbReference>
<keyword evidence="5" id="KW-0963">Cytoplasm</keyword>
<evidence type="ECO:0000256" key="23">
    <source>
        <dbReference type="SAM" id="MobiDB-lite"/>
    </source>
</evidence>
<dbReference type="CDD" id="cd23767">
    <property type="entry name" value="IQCD"/>
    <property type="match status" value="1"/>
</dbReference>
<evidence type="ECO:0000256" key="20">
    <source>
        <dbReference type="ARBA" id="ARBA00048679"/>
    </source>
</evidence>
<evidence type="ECO:0000256" key="11">
    <source>
        <dbReference type="ARBA" id="ARBA00022777"/>
    </source>
</evidence>
<dbReference type="STRING" id="520822.A0A195BQU1"/>
<dbReference type="InterPro" id="IPR008266">
    <property type="entry name" value="Tyr_kinase_AS"/>
</dbReference>
<evidence type="ECO:0000256" key="7">
    <source>
        <dbReference type="ARBA" id="ARBA00022606"/>
    </source>
</evidence>
<dbReference type="InterPro" id="IPR027417">
    <property type="entry name" value="P-loop_NTPase"/>
</dbReference>
<dbReference type="KEGG" id="acoc:108695174"/>
<dbReference type="SMART" id="SM00242">
    <property type="entry name" value="MYSc"/>
    <property type="match status" value="1"/>
</dbReference>
<dbReference type="Gene3D" id="3.30.200.20">
    <property type="entry name" value="Phosphorylase Kinase, domain 1"/>
    <property type="match status" value="1"/>
</dbReference>
<evidence type="ECO:0000256" key="6">
    <source>
        <dbReference type="ARBA" id="ARBA00022527"/>
    </source>
</evidence>
<dbReference type="PROSITE" id="PS50096">
    <property type="entry name" value="IQ"/>
    <property type="match status" value="2"/>
</dbReference>
<evidence type="ECO:0000256" key="5">
    <source>
        <dbReference type="ARBA" id="ARBA00022490"/>
    </source>
</evidence>
<reference evidence="26 27" key="1">
    <citation type="submission" date="2015-09" db="EMBL/GenBank/DDBJ databases">
        <title>Atta colombica WGS genome.</title>
        <authorList>
            <person name="Nygaard S."/>
            <person name="Hu H."/>
            <person name="Boomsma J."/>
            <person name="Zhang G."/>
        </authorList>
    </citation>
    <scope>NUCLEOTIDE SEQUENCE [LARGE SCALE GENOMIC DNA]</scope>
    <source>
        <strain evidence="26">Treedump-2</strain>
        <tissue evidence="26">Whole body</tissue>
    </source>
</reference>
<evidence type="ECO:0000256" key="13">
    <source>
        <dbReference type="ARBA" id="ARBA00023123"/>
    </source>
</evidence>
<evidence type="ECO:0000256" key="1">
    <source>
        <dbReference type="ARBA" id="ARBA00004245"/>
    </source>
</evidence>
<evidence type="ECO:0000256" key="15">
    <source>
        <dbReference type="ARBA" id="ARBA00023203"/>
    </source>
</evidence>
<dbReference type="PROSITE" id="PS50011">
    <property type="entry name" value="PROTEIN_KINASE_DOM"/>
    <property type="match status" value="1"/>
</dbReference>
<sequence>MNDFGKRENDWHDNVQDEQREIENRSKNRDTGSVTLKRLDSIQDPGKRYALKDRIGTGIYGDVYEGIDHQAGNKKVAIKIQKLTSETQSFIVEEYRILRDFAGHPNLPDFYGIYRRRSPKKSDYDEIWFVMELCEGGTIMDLVRGIIASNKRIQEEHIAFVLKEVIKALIHLHEHNVIHRDIRGNNIVLTKEGEVKLVDFGLSRTMKNELEKRHTYIGSSSWMAPEMVGSKDSRVDGGYDSRVDVWAIGITAIEVADGKAPFEDMHPTRALFQIVRNPPPTLYRPANWSKNLNDFISECLEKNPENRPYMMEIIEHPFLSELPENDYPLTQEIKALTMDLSEKGKKQRKTESIVRQGFLKTHQDEPPEQMLTEDLAALDILTEDIILDELHDRLRRGEYHTFIGDILLILNPNEENDIYDVHHHAKYQCKSRSDNAPHIYSVADSAFQDVMLNEEPEHILLAGESNSGKTTNMLHLVKHLMFLGKGLHDTGARVLQAIKIIHAFTNAGTPLNTNSTRCILQTQTTFGSTGKASGAIFWLYQLEKWRVSTHDRNQSNFHVFYYFYDGLEASENLKSYFLPSGRKLRYLRIIDKNIEKKRAFKVRNDPQNNVIKFKELTECFKFMDMEEYCETIWKILAAILILGEIRFIEGNNGEAELDDNEIANRVAEFLGLNSKKFIWALINYCLVVKGSAVRKKHTCEEAKDARDVLANTLYQRLVDWIINIINYKLSMTRSLYGDKYSISILDHFGLECFSINRLEQLLVNTINEQMQYYYNQRVFAWEMQEQEEEDIPIQRLCFYDNKETVDQLMNKGDGLFHIIDDASRQMQDAQYILERIKEYKHSTHIKPVSSHEFMIAHYTGKLMYDASEIATKNRDFVPPEMINTMRYSLHDAVKEMFTNKLTKSGNLTIVHKHCFAAKKTMKTKWSALMQESSMFRKYNTASKGQYSQIRKMRTCSSTFRATSLEILKNLAIGNGGTHFIRCIRSDLEDTPRCFYREIVRQQIRALAVLDTAKARRCGYPYRIPFQEFLRRYKFLAFDFDETVEITKDNCRLLLIRLKMEGWIIGKSKVFLKYYNEEYLSHLYEIQVRKIIKIQCMMRTFLARKNIALKIDDIKKEIVKKASIKKNSFTEEEAALMIQKTFRGHMARKEIGPLLKEEMSQETKDFIKFYCSKWRSKSMFQVLLWYRAARYQDFVQLSQQVHLYNQSIMAALEKLNENVSLEKIDPSAKLDAYISEVKPPEVYKLPFNMQQELPYFDMNYINDPSNINIKRGSISSTLNDDEHESWDAPLRRQTVPWANKNIHTRDIEVQTTNSPHHIPFHRSSVNSEQSLINTSFTRDPNVPIQCPFEEPSRHSISSFQLADKHDSIQSSESYTPYSYINKTGLIHSKKKVLPSVPLNQTQPSAMRNFNNYESVQNKNDNIEWEFENKINRNVNNDIRINPIKELEMIGRRNNNNKNDDAPPFNFQAMLRKTSHQRASMKRNPVYESVTSLESPKSPKSHHSDLDELNIAFKSDDSHKDSPEWSPNEMILMSEKYAKENAWNEDAKDSITTEIAPGITVKGYVADL</sequence>
<evidence type="ECO:0000259" key="24">
    <source>
        <dbReference type="PROSITE" id="PS50011"/>
    </source>
</evidence>
<evidence type="ECO:0000256" key="22">
    <source>
        <dbReference type="PROSITE-ProRule" id="PRU10141"/>
    </source>
</evidence>
<dbReference type="Gene3D" id="1.10.10.820">
    <property type="match status" value="1"/>
</dbReference>
<dbReference type="GO" id="GO:0007601">
    <property type="term" value="P:visual perception"/>
    <property type="evidence" value="ECO:0007669"/>
    <property type="project" value="UniProtKB-KW"/>
</dbReference>
<dbReference type="Gene3D" id="1.20.5.190">
    <property type="match status" value="1"/>
</dbReference>
<comment type="similarity">
    <text evidence="21">Belongs to the TRAFAC class myosin-kinesin ATPase superfamily. Myosin family.</text>
</comment>
<feature type="binding site" evidence="21">
    <location>
        <begin position="463"/>
        <end position="470"/>
    </location>
    <ligand>
        <name>ATP</name>
        <dbReference type="ChEBI" id="CHEBI:30616"/>
    </ligand>
</feature>
<organism evidence="26 27">
    <name type="scientific">Atta colombica</name>
    <dbReference type="NCBI Taxonomy" id="520822"/>
    <lineage>
        <taxon>Eukaryota</taxon>
        <taxon>Metazoa</taxon>
        <taxon>Ecdysozoa</taxon>
        <taxon>Arthropoda</taxon>
        <taxon>Hexapoda</taxon>
        <taxon>Insecta</taxon>
        <taxon>Pterygota</taxon>
        <taxon>Neoptera</taxon>
        <taxon>Endopterygota</taxon>
        <taxon>Hymenoptera</taxon>
        <taxon>Apocrita</taxon>
        <taxon>Aculeata</taxon>
        <taxon>Formicoidea</taxon>
        <taxon>Formicidae</taxon>
        <taxon>Myrmicinae</taxon>
        <taxon>Atta</taxon>
    </lineage>
</organism>
<dbReference type="InterPro" id="IPR017441">
    <property type="entry name" value="Protein_kinase_ATP_BS"/>
</dbReference>
<dbReference type="InterPro" id="IPR001609">
    <property type="entry name" value="Myosin_head_motor_dom-like"/>
</dbReference>
<dbReference type="Gene3D" id="3.40.850.10">
    <property type="entry name" value="Kinesin motor domain"/>
    <property type="match status" value="1"/>
</dbReference>
<feature type="domain" description="Myosin motor" evidence="25">
    <location>
        <begin position="370"/>
        <end position="1087"/>
    </location>
</feature>
<dbReference type="EMBL" id="KQ976424">
    <property type="protein sequence ID" value="KYM88329.1"/>
    <property type="molecule type" value="Genomic_DNA"/>
</dbReference>
<keyword evidence="15 21" id="KW-0009">Actin-binding</keyword>
<dbReference type="EC" id="2.7.11.1" evidence="4"/>
<gene>
    <name evidence="26" type="ORF">ALC53_02811</name>
</gene>
<dbReference type="SUPFAM" id="SSF52540">
    <property type="entry name" value="P-loop containing nucleoside triphosphate hydrolases"/>
    <property type="match status" value="1"/>
</dbReference>
<dbReference type="PANTHER" id="PTHR46256:SF2">
    <property type="entry name" value="NEITHER INACTIVATION NOR AFTERPOTENTIAL PROTEIN C"/>
    <property type="match status" value="1"/>
</dbReference>
<dbReference type="PROSITE" id="PS51456">
    <property type="entry name" value="MYOSIN_MOTOR"/>
    <property type="match status" value="1"/>
</dbReference>
<keyword evidence="13 21" id="KW-0518">Myosin</keyword>
<evidence type="ECO:0000256" key="18">
    <source>
        <dbReference type="ARBA" id="ARBA00023305"/>
    </source>
</evidence>
<comment type="subcellular location">
    <subcellularLocation>
        <location evidence="2">Cell projection</location>
    </subcellularLocation>
    <subcellularLocation>
        <location evidence="1">Cytoplasm</location>
        <location evidence="1">Cytoskeleton</location>
    </subcellularLocation>
</comment>
<accession>A0A195BQU1</accession>
<dbReference type="Pfam" id="PF00612">
    <property type="entry name" value="IQ"/>
    <property type="match status" value="2"/>
</dbReference>
<keyword evidence="18" id="KW-0844">Vision</keyword>
<proteinExistence type="inferred from homology"/>
<dbReference type="SMART" id="SM00015">
    <property type="entry name" value="IQ"/>
    <property type="match status" value="2"/>
</dbReference>
<dbReference type="InterPro" id="IPR000719">
    <property type="entry name" value="Prot_kinase_dom"/>
</dbReference>
<dbReference type="Pfam" id="PF00063">
    <property type="entry name" value="Myosin_head"/>
    <property type="match status" value="1"/>
</dbReference>
<dbReference type="PANTHER" id="PTHR46256">
    <property type="entry name" value="AGAP011099-PA"/>
    <property type="match status" value="1"/>
</dbReference>
<dbReference type="InterPro" id="IPR020635">
    <property type="entry name" value="Tyr_kinase_cat_dom"/>
</dbReference>
<keyword evidence="7" id="KW-0716">Sensory transduction</keyword>
<keyword evidence="9" id="KW-0677">Repeat</keyword>
<dbReference type="InterPro" id="IPR000048">
    <property type="entry name" value="IQ_motif_EF-hand-BS"/>
</dbReference>
<evidence type="ECO:0000313" key="26">
    <source>
        <dbReference type="EMBL" id="KYM88329.1"/>
    </source>
</evidence>
<keyword evidence="10 21" id="KW-0547">Nucleotide-binding</keyword>
<keyword evidence="16" id="KW-0206">Cytoskeleton</keyword>
<dbReference type="SUPFAM" id="SSF56112">
    <property type="entry name" value="Protein kinase-like (PK-like)"/>
    <property type="match status" value="1"/>
</dbReference>
<dbReference type="CDD" id="cd14882">
    <property type="entry name" value="MYSc_Myo21"/>
    <property type="match status" value="1"/>
</dbReference>
<evidence type="ECO:0000256" key="14">
    <source>
        <dbReference type="ARBA" id="ARBA00023175"/>
    </source>
</evidence>
<keyword evidence="8" id="KW-0808">Transferase</keyword>
<evidence type="ECO:0000256" key="9">
    <source>
        <dbReference type="ARBA" id="ARBA00022737"/>
    </source>
</evidence>
<evidence type="ECO:0000256" key="17">
    <source>
        <dbReference type="ARBA" id="ARBA00023273"/>
    </source>
</evidence>
<dbReference type="InterPro" id="IPR036961">
    <property type="entry name" value="Kinesin_motor_dom_sf"/>
</dbReference>
<comment type="catalytic activity">
    <reaction evidence="20">
        <text>L-seryl-[protein] + ATP = O-phospho-L-seryl-[protein] + ADP + H(+)</text>
        <dbReference type="Rhea" id="RHEA:17989"/>
        <dbReference type="Rhea" id="RHEA-COMP:9863"/>
        <dbReference type="Rhea" id="RHEA-COMP:11604"/>
        <dbReference type="ChEBI" id="CHEBI:15378"/>
        <dbReference type="ChEBI" id="CHEBI:29999"/>
        <dbReference type="ChEBI" id="CHEBI:30616"/>
        <dbReference type="ChEBI" id="CHEBI:83421"/>
        <dbReference type="ChEBI" id="CHEBI:456216"/>
        <dbReference type="EC" id="2.7.11.1"/>
    </reaction>
</comment>
<dbReference type="GO" id="GO:0005524">
    <property type="term" value="F:ATP binding"/>
    <property type="evidence" value="ECO:0007669"/>
    <property type="project" value="UniProtKB-UniRule"/>
</dbReference>
<evidence type="ECO:0000256" key="16">
    <source>
        <dbReference type="ARBA" id="ARBA00023212"/>
    </source>
</evidence>
<dbReference type="Proteomes" id="UP000078540">
    <property type="component" value="Unassembled WGS sequence"/>
</dbReference>
<dbReference type="PRINTS" id="PR00193">
    <property type="entry name" value="MYOSINHEAVY"/>
</dbReference>
<dbReference type="GO" id="GO:0004713">
    <property type="term" value="F:protein tyrosine kinase activity"/>
    <property type="evidence" value="ECO:0007669"/>
    <property type="project" value="InterPro"/>
</dbReference>
<feature type="region of interest" description="Disordered" evidence="23">
    <location>
        <begin position="1"/>
        <end position="29"/>
    </location>
</feature>
<dbReference type="GO" id="GO:0042995">
    <property type="term" value="C:cell projection"/>
    <property type="evidence" value="ECO:0007669"/>
    <property type="project" value="UniProtKB-SubCell"/>
</dbReference>
<keyword evidence="27" id="KW-1185">Reference proteome</keyword>
<dbReference type="PROSITE" id="PS00109">
    <property type="entry name" value="PROTEIN_KINASE_TYR"/>
    <property type="match status" value="1"/>
</dbReference>
<evidence type="ECO:0000256" key="19">
    <source>
        <dbReference type="ARBA" id="ARBA00047899"/>
    </source>
</evidence>
<name>A0A195BQU1_9HYME</name>
<dbReference type="SMART" id="SM00219">
    <property type="entry name" value="TyrKc"/>
    <property type="match status" value="1"/>
</dbReference>
<comment type="caution">
    <text evidence="21">Lacks conserved residue(s) required for the propagation of feature annotation.</text>
</comment>
<keyword evidence="11" id="KW-0418">Kinase</keyword>
<feature type="binding site" evidence="22">
    <location>
        <position position="79"/>
    </location>
    <ligand>
        <name>ATP</name>
        <dbReference type="ChEBI" id="CHEBI:30616"/>
    </ligand>
</feature>
<evidence type="ECO:0000256" key="4">
    <source>
        <dbReference type="ARBA" id="ARBA00012513"/>
    </source>
</evidence>
<keyword evidence="6" id="KW-0723">Serine/threonine-protein kinase</keyword>
<keyword evidence="17" id="KW-0966">Cell projection</keyword>
<evidence type="ECO:0000256" key="3">
    <source>
        <dbReference type="ARBA" id="ARBA00006998"/>
    </source>
</evidence>
<dbReference type="Gene3D" id="6.20.240.20">
    <property type="match status" value="1"/>
</dbReference>
<dbReference type="PROSITE" id="PS00107">
    <property type="entry name" value="PROTEIN_KINASE_ATP"/>
    <property type="match status" value="1"/>
</dbReference>
<feature type="region of interest" description="Disordered" evidence="23">
    <location>
        <begin position="1473"/>
        <end position="1502"/>
    </location>
</feature>
<dbReference type="OrthoDB" id="6108017at2759"/>
<evidence type="ECO:0000256" key="10">
    <source>
        <dbReference type="ARBA" id="ARBA00022741"/>
    </source>
</evidence>
<dbReference type="GO" id="GO:0000146">
    <property type="term" value="F:microfilament motor activity"/>
    <property type="evidence" value="ECO:0007669"/>
    <property type="project" value="TreeGrafter"/>
</dbReference>
<keyword evidence="14 21" id="KW-0505">Motor protein</keyword>
<protein>
    <recommendedName>
        <fullName evidence="4">non-specific serine/threonine protein kinase</fullName>
        <ecNumber evidence="4">2.7.11.1</ecNumber>
    </recommendedName>
</protein>
<dbReference type="Gene3D" id="1.20.120.720">
    <property type="entry name" value="Myosin VI head, motor domain, U50 subdomain"/>
    <property type="match status" value="1"/>
</dbReference>
<feature type="domain" description="Protein kinase" evidence="24">
    <location>
        <begin position="49"/>
        <end position="319"/>
    </location>
</feature>
<dbReference type="GO" id="GO:0016459">
    <property type="term" value="C:myosin complex"/>
    <property type="evidence" value="ECO:0007669"/>
    <property type="project" value="UniProtKB-KW"/>
</dbReference>
<evidence type="ECO:0000313" key="27">
    <source>
        <dbReference type="Proteomes" id="UP000078540"/>
    </source>
</evidence>
<evidence type="ECO:0000256" key="2">
    <source>
        <dbReference type="ARBA" id="ARBA00004316"/>
    </source>
</evidence>
<evidence type="ECO:0000256" key="8">
    <source>
        <dbReference type="ARBA" id="ARBA00022679"/>
    </source>
</evidence>
<evidence type="ECO:0000259" key="25">
    <source>
        <dbReference type="PROSITE" id="PS51456"/>
    </source>
</evidence>
<dbReference type="GO" id="GO:0004674">
    <property type="term" value="F:protein serine/threonine kinase activity"/>
    <property type="evidence" value="ECO:0007669"/>
    <property type="project" value="UniProtKB-KW"/>
</dbReference>
<dbReference type="Pfam" id="PF00069">
    <property type="entry name" value="Pkinase"/>
    <property type="match status" value="1"/>
</dbReference>
<dbReference type="Gene3D" id="1.20.58.530">
    <property type="match status" value="1"/>
</dbReference>
<dbReference type="GO" id="GO:0030832">
    <property type="term" value="P:regulation of actin filament length"/>
    <property type="evidence" value="ECO:0007669"/>
    <property type="project" value="TreeGrafter"/>
</dbReference>
<dbReference type="InterPro" id="IPR052409">
    <property type="entry name" value="Myosin-III_kinase_activity"/>
</dbReference>